<dbReference type="AlphaFoldDB" id="A0A6N2X2M5"/>
<evidence type="ECO:0000313" key="2">
    <source>
        <dbReference type="EMBL" id="VYT48116.1"/>
    </source>
</evidence>
<proteinExistence type="predicted"/>
<gene>
    <name evidence="2" type="ORF">BILFYP9_04111</name>
</gene>
<keyword evidence="1" id="KW-1133">Transmembrane helix</keyword>
<evidence type="ECO:0000256" key="1">
    <source>
        <dbReference type="SAM" id="Phobius"/>
    </source>
</evidence>
<keyword evidence="1" id="KW-0472">Membrane</keyword>
<sequence length="50" mass="6034">MLRGGKYVYYLFSCICFLLYSFVFEKFFNVKNYVVSSKICLTYKLMCMKT</sequence>
<keyword evidence="1" id="KW-0812">Transmembrane</keyword>
<accession>A0A6N2X2M5</accession>
<dbReference type="EMBL" id="CACRSU010000048">
    <property type="protein sequence ID" value="VYT48116.1"/>
    <property type="molecule type" value="Genomic_DNA"/>
</dbReference>
<organism evidence="2">
    <name type="scientific">Bacteroides intestinalis</name>
    <dbReference type="NCBI Taxonomy" id="329854"/>
    <lineage>
        <taxon>Bacteria</taxon>
        <taxon>Pseudomonadati</taxon>
        <taxon>Bacteroidota</taxon>
        <taxon>Bacteroidia</taxon>
        <taxon>Bacteroidales</taxon>
        <taxon>Bacteroidaceae</taxon>
        <taxon>Bacteroides</taxon>
    </lineage>
</organism>
<feature type="transmembrane region" description="Helical" evidence="1">
    <location>
        <begin position="7"/>
        <end position="24"/>
    </location>
</feature>
<name>A0A6N2X2M5_9BACE</name>
<reference evidence="2" key="1">
    <citation type="submission" date="2019-11" db="EMBL/GenBank/DDBJ databases">
        <authorList>
            <person name="Feng L."/>
        </authorList>
    </citation>
    <scope>NUCLEOTIDE SEQUENCE</scope>
    <source>
        <strain evidence="2">BintestinalisLFYP9</strain>
    </source>
</reference>
<protein>
    <submittedName>
        <fullName evidence="2">Uncharacterized protein</fullName>
    </submittedName>
</protein>